<name>A0ABQ5TBF2_9CAUL</name>
<keyword evidence="3" id="KW-1185">Reference proteome</keyword>
<dbReference type="InterPro" id="IPR029030">
    <property type="entry name" value="Caspase-like_dom_sf"/>
</dbReference>
<sequence length="479" mass="53464">MAAIAIVIASADYARLSPLPCCVDDAEAISTLLSATGRFDDIHRFNDLDAAGLKAQLRAALEPVPSASEIFFYFSGHGHSEDGEFFFCPKDFDARKPNATGLSNAELHALLRETSPELVVKVIDACSSGSLLVKSGGDFLPADKGGLKNLVQIASCMDSQTSLTGEPLSEFTEQFCLAVTQKTEGSVYYTDIVSEIRDRYINDRDRTPHFAFQFSARETFTDDASAFDDFRARFEIEWSSKRSVALNIVDSAVPSAVLSNPVSLLDLLRETDERLAKPEEVTATIGALFDGLRARLESEDFADYYETNAAESSNFDDTGSRSFMIRVLSQQKRSDNFVTATITREHKRNNRLATLTASFAMGLYDDDQIVEHWDLQLNMSLKRAQITFTLTPYFMALQKIKLVVTCAPSLERCFVFELATGHPRTDFQAFDYEGAELTRRWYKQDWGADVEWLVEKIVSKLSETVKSQLSEAQERLSIS</sequence>
<dbReference type="InterPro" id="IPR011600">
    <property type="entry name" value="Pept_C14_caspase"/>
</dbReference>
<dbReference type="SUPFAM" id="SSF52129">
    <property type="entry name" value="Caspase-like"/>
    <property type="match status" value="1"/>
</dbReference>
<dbReference type="Proteomes" id="UP001143509">
    <property type="component" value="Unassembled WGS sequence"/>
</dbReference>
<evidence type="ECO:0000259" key="1">
    <source>
        <dbReference type="Pfam" id="PF00656"/>
    </source>
</evidence>
<dbReference type="RefSeq" id="WP_271165855.1">
    <property type="nucleotide sequence ID" value="NZ_BSFD01000010.1"/>
</dbReference>
<organism evidence="2 3">
    <name type="scientific">Brevundimonas intermedia</name>
    <dbReference type="NCBI Taxonomy" id="74315"/>
    <lineage>
        <taxon>Bacteria</taxon>
        <taxon>Pseudomonadati</taxon>
        <taxon>Pseudomonadota</taxon>
        <taxon>Alphaproteobacteria</taxon>
        <taxon>Caulobacterales</taxon>
        <taxon>Caulobacteraceae</taxon>
        <taxon>Brevundimonas</taxon>
    </lineage>
</organism>
<gene>
    <name evidence="2" type="ORF">GCM10017620_26390</name>
</gene>
<accession>A0ABQ5TBF2</accession>
<evidence type="ECO:0000313" key="2">
    <source>
        <dbReference type="EMBL" id="GLK49666.1"/>
    </source>
</evidence>
<dbReference type="Gene3D" id="3.40.50.1460">
    <property type="match status" value="1"/>
</dbReference>
<feature type="domain" description="Peptidase C14 caspase" evidence="1">
    <location>
        <begin position="4"/>
        <end position="199"/>
    </location>
</feature>
<reference evidence="2" key="2">
    <citation type="submission" date="2023-01" db="EMBL/GenBank/DDBJ databases">
        <authorList>
            <person name="Sun Q."/>
            <person name="Evtushenko L."/>
        </authorList>
    </citation>
    <scope>NUCLEOTIDE SEQUENCE</scope>
    <source>
        <strain evidence="2">VKM B-1499</strain>
    </source>
</reference>
<dbReference type="EMBL" id="BSFD01000010">
    <property type="protein sequence ID" value="GLK49666.1"/>
    <property type="molecule type" value="Genomic_DNA"/>
</dbReference>
<evidence type="ECO:0000313" key="3">
    <source>
        <dbReference type="Proteomes" id="UP001143509"/>
    </source>
</evidence>
<protein>
    <recommendedName>
        <fullName evidence="1">Peptidase C14 caspase domain-containing protein</fullName>
    </recommendedName>
</protein>
<proteinExistence type="predicted"/>
<reference evidence="2" key="1">
    <citation type="journal article" date="2014" name="Int. J. Syst. Evol. Microbiol.">
        <title>Complete genome of a new Firmicutes species belonging to the dominant human colonic microbiota ('Ruminococcus bicirculans') reveals two chromosomes and a selective capacity to utilize plant glucans.</title>
        <authorList>
            <consortium name="NISC Comparative Sequencing Program"/>
            <person name="Wegmann U."/>
            <person name="Louis P."/>
            <person name="Goesmann A."/>
            <person name="Henrissat B."/>
            <person name="Duncan S.H."/>
            <person name="Flint H.J."/>
        </authorList>
    </citation>
    <scope>NUCLEOTIDE SEQUENCE</scope>
    <source>
        <strain evidence="2">VKM B-1499</strain>
    </source>
</reference>
<comment type="caution">
    <text evidence="2">The sequence shown here is derived from an EMBL/GenBank/DDBJ whole genome shotgun (WGS) entry which is preliminary data.</text>
</comment>
<dbReference type="Pfam" id="PF00656">
    <property type="entry name" value="Peptidase_C14"/>
    <property type="match status" value="1"/>
</dbReference>